<reference evidence="5" key="1">
    <citation type="submission" date="2022-10" db="EMBL/GenBank/DDBJ databases">
        <title>The complete genomes of actinobacterial strains from the NBC collection.</title>
        <authorList>
            <person name="Joergensen T.S."/>
            <person name="Alvarez Arevalo M."/>
            <person name="Sterndorff E.B."/>
            <person name="Faurdal D."/>
            <person name="Vuksanovic O."/>
            <person name="Mourched A.-S."/>
            <person name="Charusanti P."/>
            <person name="Shaw S."/>
            <person name="Blin K."/>
            <person name="Weber T."/>
        </authorList>
    </citation>
    <scope>NUCLEOTIDE SEQUENCE</scope>
    <source>
        <strain evidence="5">NBC_00008</strain>
    </source>
</reference>
<dbReference type="InterPro" id="IPR020084">
    <property type="entry name" value="NUDIX_hydrolase_CS"/>
</dbReference>
<gene>
    <name evidence="5" type="ORF">OG398_21205</name>
</gene>
<evidence type="ECO:0000313" key="5">
    <source>
        <dbReference type="EMBL" id="WTW70600.1"/>
    </source>
</evidence>
<accession>A0AAU2VU48</accession>
<dbReference type="PROSITE" id="PS00893">
    <property type="entry name" value="NUDIX_BOX"/>
    <property type="match status" value="1"/>
</dbReference>
<proteinExistence type="inferred from homology"/>
<name>A0AAU2VU48_9ACTN</name>
<sequence>MSAPGHDSGDGSGAGADAGACDGSGACACAGTGTDVAVDAGVEFPVPAAGEVWAVGAVVLGPDGKAFAQRRGPHRRLFPDCWDIVGGHVEPGESLLDALAREVEEETGWRLRRVRRLFGITTWTGDDGAGTRHEADYLVEVDGDLRRPALEWGKHTAYDWFGPGDLHRLTENRAPGEYLIHDLIAKALRDHPSGP</sequence>
<dbReference type="SUPFAM" id="SSF55811">
    <property type="entry name" value="Nudix"/>
    <property type="match status" value="1"/>
</dbReference>
<evidence type="ECO:0000256" key="3">
    <source>
        <dbReference type="RuleBase" id="RU003476"/>
    </source>
</evidence>
<dbReference type="PANTHER" id="PTHR43736:SF1">
    <property type="entry name" value="DIHYDRONEOPTERIN TRIPHOSPHATE DIPHOSPHATASE"/>
    <property type="match status" value="1"/>
</dbReference>
<protein>
    <submittedName>
        <fullName evidence="5">NUDIX domain-containing protein</fullName>
    </submittedName>
</protein>
<comment type="similarity">
    <text evidence="1 3">Belongs to the Nudix hydrolase family.</text>
</comment>
<keyword evidence="2 3" id="KW-0378">Hydrolase</keyword>
<dbReference type="PRINTS" id="PR00502">
    <property type="entry name" value="NUDIXFAMILY"/>
</dbReference>
<dbReference type="CDD" id="cd02883">
    <property type="entry name" value="NUDIX_Hydrolase"/>
    <property type="match status" value="1"/>
</dbReference>
<dbReference type="InterPro" id="IPR000086">
    <property type="entry name" value="NUDIX_hydrolase_dom"/>
</dbReference>
<dbReference type="PANTHER" id="PTHR43736">
    <property type="entry name" value="ADP-RIBOSE PYROPHOSPHATASE"/>
    <property type="match status" value="1"/>
</dbReference>
<dbReference type="PROSITE" id="PS51462">
    <property type="entry name" value="NUDIX"/>
    <property type="match status" value="1"/>
</dbReference>
<dbReference type="InterPro" id="IPR015797">
    <property type="entry name" value="NUDIX_hydrolase-like_dom_sf"/>
</dbReference>
<dbReference type="AlphaFoldDB" id="A0AAU2VU48"/>
<feature type="domain" description="Nudix hydrolase" evidence="4">
    <location>
        <begin position="50"/>
        <end position="183"/>
    </location>
</feature>
<dbReference type="GO" id="GO:0016787">
    <property type="term" value="F:hydrolase activity"/>
    <property type="evidence" value="ECO:0007669"/>
    <property type="project" value="UniProtKB-KW"/>
</dbReference>
<evidence type="ECO:0000256" key="1">
    <source>
        <dbReference type="ARBA" id="ARBA00005582"/>
    </source>
</evidence>
<dbReference type="EMBL" id="CP108313">
    <property type="protein sequence ID" value="WTW70600.1"/>
    <property type="molecule type" value="Genomic_DNA"/>
</dbReference>
<dbReference type="Pfam" id="PF00293">
    <property type="entry name" value="NUDIX"/>
    <property type="match status" value="1"/>
</dbReference>
<evidence type="ECO:0000259" key="4">
    <source>
        <dbReference type="PROSITE" id="PS51462"/>
    </source>
</evidence>
<dbReference type="InterPro" id="IPR020476">
    <property type="entry name" value="Nudix_hydrolase"/>
</dbReference>
<organism evidence="5">
    <name type="scientific">Streptomyces sp. NBC_00008</name>
    <dbReference type="NCBI Taxonomy" id="2903610"/>
    <lineage>
        <taxon>Bacteria</taxon>
        <taxon>Bacillati</taxon>
        <taxon>Actinomycetota</taxon>
        <taxon>Actinomycetes</taxon>
        <taxon>Kitasatosporales</taxon>
        <taxon>Streptomycetaceae</taxon>
        <taxon>Streptomyces</taxon>
    </lineage>
</organism>
<evidence type="ECO:0000256" key="2">
    <source>
        <dbReference type="ARBA" id="ARBA00022801"/>
    </source>
</evidence>
<dbReference type="Gene3D" id="3.90.79.10">
    <property type="entry name" value="Nucleoside Triphosphate Pyrophosphohydrolase"/>
    <property type="match status" value="1"/>
</dbReference>